<dbReference type="Pfam" id="PF00171">
    <property type="entry name" value="Aldedh"/>
    <property type="match status" value="1"/>
</dbReference>
<dbReference type="PROSITE" id="PS00070">
    <property type="entry name" value="ALDEHYDE_DEHYDR_CYS"/>
    <property type="match status" value="1"/>
</dbReference>
<dbReference type="PATRIC" id="fig|1348774.3.peg.2163"/>
<keyword evidence="1" id="KW-0560">Oxidoreductase</keyword>
<dbReference type="Proteomes" id="UP000035287">
    <property type="component" value="Chromosome"/>
</dbReference>
<sequence>MRTEVISINPATGEEIARYPALDGPALEKVVAAAYAAFASWRTNGVDRRAQAFRRLADILEARRDALAPLITLEMGKPISAAGAEVDKCARLVRWYADNLAKLLADETPDIGGDGTAAISYLPLGVVLGVMPWNFPLWQVLRAAVPIMCAGNGFLLKHADNVQGSAWALSECFRAAAFPEGLFGIVHADRALVTGLLADRRIVGVTVTAGVAAGASLAAEAGRHIKKSLLELGGSDPFIVLADADLDLAVAAAVEARFQNCGQVCIAAKRIIVAAPIMEAFVARFVEVARGIRYGDPLDPDTWMGPMARVRARSDVHGQVCRSVAMGARLLLGGEIPEGPGAYYPPTVLVDVTRDMPVCAEETFGPVAAIMTAEDAEDAVRIANDSDFGLSASLWTADIEAADRLARRIETGAVFVNGMSASDPRVPIGGVKHSGYGRELSHFGLREFCNVQLRWVRP</sequence>
<dbReference type="InterPro" id="IPR016161">
    <property type="entry name" value="Ald_DH/histidinol_DH"/>
</dbReference>
<dbReference type="GO" id="GO:0004777">
    <property type="term" value="F:succinate-semialdehyde dehydrogenase (NAD+) activity"/>
    <property type="evidence" value="ECO:0007669"/>
    <property type="project" value="TreeGrafter"/>
</dbReference>
<dbReference type="InterPro" id="IPR015590">
    <property type="entry name" value="Aldehyde_DH_dom"/>
</dbReference>
<dbReference type="FunFam" id="3.40.309.10:FF:000010">
    <property type="entry name" value="Gamma-aminobutyraldehyde dehydrogenase"/>
    <property type="match status" value="1"/>
</dbReference>
<dbReference type="Gene3D" id="3.40.605.10">
    <property type="entry name" value="Aldehyde Dehydrogenase, Chain A, domain 1"/>
    <property type="match status" value="1"/>
</dbReference>
<dbReference type="PANTHER" id="PTHR43217">
    <property type="entry name" value="SUCCINATE SEMIALDEHYDE DEHYDROGENASE [NAD(P)+] SAD"/>
    <property type="match status" value="1"/>
</dbReference>
<dbReference type="PANTHER" id="PTHR43217:SF1">
    <property type="entry name" value="SUCCINATE SEMIALDEHYDE DEHYDROGENASE [NAD(P)+] SAD"/>
    <property type="match status" value="1"/>
</dbReference>
<dbReference type="OrthoDB" id="9761688at2"/>
<dbReference type="SUPFAM" id="SSF53720">
    <property type="entry name" value="ALDH-like"/>
    <property type="match status" value="1"/>
</dbReference>
<organism evidence="2 3">
    <name type="scientific">Croceicoccus naphthovorans</name>
    <dbReference type="NCBI Taxonomy" id="1348774"/>
    <lineage>
        <taxon>Bacteria</taxon>
        <taxon>Pseudomonadati</taxon>
        <taxon>Pseudomonadota</taxon>
        <taxon>Alphaproteobacteria</taxon>
        <taxon>Sphingomonadales</taxon>
        <taxon>Erythrobacteraceae</taxon>
        <taxon>Croceicoccus</taxon>
    </lineage>
</organism>
<keyword evidence="3" id="KW-1185">Reference proteome</keyword>
<gene>
    <name evidence="2" type="ORF">AB433_10315</name>
</gene>
<dbReference type="InterPro" id="IPR047110">
    <property type="entry name" value="GABD/Sad-like"/>
</dbReference>
<evidence type="ECO:0000313" key="2">
    <source>
        <dbReference type="EMBL" id="AKM10266.1"/>
    </source>
</evidence>
<evidence type="ECO:0000256" key="1">
    <source>
        <dbReference type="ARBA" id="ARBA00023002"/>
    </source>
</evidence>
<name>A0A0G3XI22_9SPHN</name>
<dbReference type="KEGG" id="cna:AB433_10315"/>
<dbReference type="AlphaFoldDB" id="A0A0G3XI22"/>
<dbReference type="InterPro" id="IPR016163">
    <property type="entry name" value="Ald_DH_C"/>
</dbReference>
<accession>A0A0G3XI22</accession>
<dbReference type="STRING" id="1348774.AB433_10315"/>
<dbReference type="EMBL" id="CP011770">
    <property type="protein sequence ID" value="AKM10266.1"/>
    <property type="molecule type" value="Genomic_DNA"/>
</dbReference>
<evidence type="ECO:0000313" key="3">
    <source>
        <dbReference type="Proteomes" id="UP000035287"/>
    </source>
</evidence>
<dbReference type="RefSeq" id="WP_047820936.1">
    <property type="nucleotide sequence ID" value="NZ_CP011770.1"/>
</dbReference>
<reference evidence="2 3" key="1">
    <citation type="submission" date="2015-06" db="EMBL/GenBank/DDBJ databases">
        <authorList>
            <person name="Zeng Y."/>
            <person name="Huang Y."/>
        </authorList>
    </citation>
    <scope>NUCLEOTIDE SEQUENCE [LARGE SCALE GENOMIC DNA]</scope>
    <source>
        <strain evidence="2 3">PQ-2</strain>
    </source>
</reference>
<protein>
    <submittedName>
        <fullName evidence="2">Succinate dehydrogenase</fullName>
    </submittedName>
</protein>
<dbReference type="Gene3D" id="3.40.309.10">
    <property type="entry name" value="Aldehyde Dehydrogenase, Chain A, domain 2"/>
    <property type="match status" value="1"/>
</dbReference>
<dbReference type="InterPro" id="IPR016160">
    <property type="entry name" value="Ald_DH_CS_CYS"/>
</dbReference>
<dbReference type="InterPro" id="IPR016162">
    <property type="entry name" value="Ald_DH_N"/>
</dbReference>
<proteinExistence type="predicted"/>